<evidence type="ECO:0000256" key="6">
    <source>
        <dbReference type="ARBA" id="ARBA00022692"/>
    </source>
</evidence>
<evidence type="ECO:0000256" key="5">
    <source>
        <dbReference type="ARBA" id="ARBA00022617"/>
    </source>
</evidence>
<dbReference type="PRINTS" id="PR00385">
    <property type="entry name" value="P450"/>
</dbReference>
<keyword evidence="11 14" id="KW-0503">Monooxygenase</keyword>
<comment type="similarity">
    <text evidence="4 14">Belongs to the cytochrome P450 family.</text>
</comment>
<dbReference type="EMBL" id="JABCKI010006260">
    <property type="protein sequence ID" value="KAG5634821.1"/>
    <property type="molecule type" value="Genomic_DNA"/>
</dbReference>
<sequence length="207" mass="23429">MDTTSNALSRTLFILSQHPEAQEKLRQEIREAREQYGEIPHDELVALPYLDAICRETLRLSRKDTVLPLSAPIKGRDGNEIQEIAIPKNTQVLISILNTNRDPTLWGPDVLEWKPERWLSPLPETILEARVPGVYSNLMTFNGGGRSCIGFKFSQLEMKVVLSVMIDNFRFSPGKEEVFWEMSGITIPTLEGKPGKPVLPLKMELMA</sequence>
<dbReference type="GO" id="GO:0020037">
    <property type="term" value="F:heme binding"/>
    <property type="evidence" value="ECO:0007669"/>
    <property type="project" value="InterPro"/>
</dbReference>
<reference evidence="15" key="1">
    <citation type="submission" date="2021-02" db="EMBL/GenBank/DDBJ databases">
        <authorList>
            <person name="Nieuwenhuis M."/>
            <person name="Van De Peppel L.J.J."/>
        </authorList>
    </citation>
    <scope>NUCLEOTIDE SEQUENCE</scope>
    <source>
        <strain evidence="15">D49</strain>
    </source>
</reference>
<gene>
    <name evidence="15" type="ORF">H0H81_000603</name>
</gene>
<keyword evidence="9 14" id="KW-0560">Oxidoreductase</keyword>
<evidence type="ECO:0000256" key="7">
    <source>
        <dbReference type="ARBA" id="ARBA00022723"/>
    </source>
</evidence>
<evidence type="ECO:0000313" key="16">
    <source>
        <dbReference type="Proteomes" id="UP000717328"/>
    </source>
</evidence>
<name>A0A9P7FQ47_9AGAR</name>
<protein>
    <recommendedName>
        <fullName evidence="17">Cytochrome P450</fullName>
    </recommendedName>
</protein>
<keyword evidence="10 13" id="KW-0408">Iron</keyword>
<dbReference type="InterPro" id="IPR001128">
    <property type="entry name" value="Cyt_P450"/>
</dbReference>
<dbReference type="Proteomes" id="UP000717328">
    <property type="component" value="Unassembled WGS sequence"/>
</dbReference>
<dbReference type="InterPro" id="IPR002403">
    <property type="entry name" value="Cyt_P450_E_grp-IV"/>
</dbReference>
<keyword evidence="16" id="KW-1185">Reference proteome</keyword>
<dbReference type="Pfam" id="PF00067">
    <property type="entry name" value="p450"/>
    <property type="match status" value="1"/>
</dbReference>
<evidence type="ECO:0000256" key="14">
    <source>
        <dbReference type="RuleBase" id="RU000461"/>
    </source>
</evidence>
<feature type="binding site" description="axial binding residue" evidence="13">
    <location>
        <position position="148"/>
    </location>
    <ligand>
        <name>heme</name>
        <dbReference type="ChEBI" id="CHEBI:30413"/>
    </ligand>
    <ligandPart>
        <name>Fe</name>
        <dbReference type="ChEBI" id="CHEBI:18248"/>
    </ligandPart>
</feature>
<dbReference type="AlphaFoldDB" id="A0A9P7FQ47"/>
<dbReference type="PRINTS" id="PR00465">
    <property type="entry name" value="EP450IV"/>
</dbReference>
<dbReference type="GO" id="GO:0004497">
    <property type="term" value="F:monooxygenase activity"/>
    <property type="evidence" value="ECO:0007669"/>
    <property type="project" value="UniProtKB-KW"/>
</dbReference>
<accession>A0A9P7FQ47</accession>
<dbReference type="PROSITE" id="PS00086">
    <property type="entry name" value="CYTOCHROME_P450"/>
    <property type="match status" value="1"/>
</dbReference>
<evidence type="ECO:0000256" key="12">
    <source>
        <dbReference type="ARBA" id="ARBA00023136"/>
    </source>
</evidence>
<evidence type="ECO:0008006" key="17">
    <source>
        <dbReference type="Google" id="ProtNLM"/>
    </source>
</evidence>
<dbReference type="InterPro" id="IPR017972">
    <property type="entry name" value="Cyt_P450_CS"/>
</dbReference>
<dbReference type="SUPFAM" id="SSF48264">
    <property type="entry name" value="Cytochrome P450"/>
    <property type="match status" value="1"/>
</dbReference>
<proteinExistence type="inferred from homology"/>
<evidence type="ECO:0000256" key="4">
    <source>
        <dbReference type="ARBA" id="ARBA00010617"/>
    </source>
</evidence>
<evidence type="ECO:0000256" key="1">
    <source>
        <dbReference type="ARBA" id="ARBA00001971"/>
    </source>
</evidence>
<evidence type="ECO:0000313" key="15">
    <source>
        <dbReference type="EMBL" id="KAG5634821.1"/>
    </source>
</evidence>
<comment type="pathway">
    <text evidence="3">Secondary metabolite biosynthesis; terpenoid biosynthesis.</text>
</comment>
<comment type="subcellular location">
    <subcellularLocation>
        <location evidence="2">Membrane</location>
    </subcellularLocation>
</comment>
<evidence type="ECO:0000256" key="9">
    <source>
        <dbReference type="ARBA" id="ARBA00023002"/>
    </source>
</evidence>
<dbReference type="PANTHER" id="PTHR24305">
    <property type="entry name" value="CYTOCHROME P450"/>
    <property type="match status" value="1"/>
</dbReference>
<reference evidence="15" key="2">
    <citation type="submission" date="2021-10" db="EMBL/GenBank/DDBJ databases">
        <title>Phylogenomics reveals ancestral predisposition of the termite-cultivated fungus Termitomyces towards a domesticated lifestyle.</title>
        <authorList>
            <person name="Auxier B."/>
            <person name="Grum-Grzhimaylo A."/>
            <person name="Cardenas M.E."/>
            <person name="Lodge J.D."/>
            <person name="Laessoe T."/>
            <person name="Pedersen O."/>
            <person name="Smith M.E."/>
            <person name="Kuyper T.W."/>
            <person name="Franco-Molano E.A."/>
            <person name="Baroni T.J."/>
            <person name="Aanen D.K."/>
        </authorList>
    </citation>
    <scope>NUCLEOTIDE SEQUENCE</scope>
    <source>
        <strain evidence="15">D49</strain>
    </source>
</reference>
<dbReference type="GO" id="GO:0016705">
    <property type="term" value="F:oxidoreductase activity, acting on paired donors, with incorporation or reduction of molecular oxygen"/>
    <property type="evidence" value="ECO:0007669"/>
    <property type="project" value="InterPro"/>
</dbReference>
<keyword evidence="5 13" id="KW-0349">Heme</keyword>
<dbReference type="Gene3D" id="1.10.630.10">
    <property type="entry name" value="Cytochrome P450"/>
    <property type="match status" value="1"/>
</dbReference>
<evidence type="ECO:0000256" key="8">
    <source>
        <dbReference type="ARBA" id="ARBA00022989"/>
    </source>
</evidence>
<keyword evidence="6" id="KW-0812">Transmembrane</keyword>
<keyword evidence="12" id="KW-0472">Membrane</keyword>
<evidence type="ECO:0000256" key="11">
    <source>
        <dbReference type="ARBA" id="ARBA00023033"/>
    </source>
</evidence>
<dbReference type="GO" id="GO:0016020">
    <property type="term" value="C:membrane"/>
    <property type="evidence" value="ECO:0007669"/>
    <property type="project" value="UniProtKB-SubCell"/>
</dbReference>
<keyword evidence="7 13" id="KW-0479">Metal-binding</keyword>
<evidence type="ECO:0000256" key="13">
    <source>
        <dbReference type="PIRSR" id="PIRSR602403-1"/>
    </source>
</evidence>
<dbReference type="OrthoDB" id="1470350at2759"/>
<dbReference type="InterPro" id="IPR036396">
    <property type="entry name" value="Cyt_P450_sf"/>
</dbReference>
<comment type="caution">
    <text evidence="15">The sequence shown here is derived from an EMBL/GenBank/DDBJ whole genome shotgun (WGS) entry which is preliminary data.</text>
</comment>
<dbReference type="PANTHER" id="PTHR24305:SF166">
    <property type="entry name" value="CYTOCHROME P450 12A4, MITOCHONDRIAL-RELATED"/>
    <property type="match status" value="1"/>
</dbReference>
<keyword evidence="8" id="KW-1133">Transmembrane helix</keyword>
<dbReference type="GO" id="GO:0005506">
    <property type="term" value="F:iron ion binding"/>
    <property type="evidence" value="ECO:0007669"/>
    <property type="project" value="InterPro"/>
</dbReference>
<evidence type="ECO:0000256" key="10">
    <source>
        <dbReference type="ARBA" id="ARBA00023004"/>
    </source>
</evidence>
<evidence type="ECO:0000256" key="2">
    <source>
        <dbReference type="ARBA" id="ARBA00004370"/>
    </source>
</evidence>
<evidence type="ECO:0000256" key="3">
    <source>
        <dbReference type="ARBA" id="ARBA00004721"/>
    </source>
</evidence>
<comment type="cofactor">
    <cofactor evidence="1 13">
        <name>heme</name>
        <dbReference type="ChEBI" id="CHEBI:30413"/>
    </cofactor>
</comment>
<organism evidence="15 16">
    <name type="scientific">Sphagnurus paluster</name>
    <dbReference type="NCBI Taxonomy" id="117069"/>
    <lineage>
        <taxon>Eukaryota</taxon>
        <taxon>Fungi</taxon>
        <taxon>Dikarya</taxon>
        <taxon>Basidiomycota</taxon>
        <taxon>Agaricomycotina</taxon>
        <taxon>Agaricomycetes</taxon>
        <taxon>Agaricomycetidae</taxon>
        <taxon>Agaricales</taxon>
        <taxon>Tricholomatineae</taxon>
        <taxon>Lyophyllaceae</taxon>
        <taxon>Sphagnurus</taxon>
    </lineage>
</organism>
<dbReference type="InterPro" id="IPR050121">
    <property type="entry name" value="Cytochrome_P450_monoxygenase"/>
</dbReference>